<keyword evidence="1" id="KW-1133">Transmembrane helix</keyword>
<dbReference type="PATRIC" id="fig|29486.44.peg.3626"/>
<dbReference type="eggNOG" id="ENOG5032TQ0">
    <property type="taxonomic scope" value="Bacteria"/>
</dbReference>
<feature type="transmembrane region" description="Helical" evidence="1">
    <location>
        <begin position="20"/>
        <end position="39"/>
    </location>
</feature>
<reference evidence="2" key="1">
    <citation type="journal article" date="2015" name="Genome Announc.">
        <title>Complete Genome Sequence of Yersinia ruckeri Strain CSF007-82, Etiologic Agent of Red Mouth Disease in Salmonid Fish.</title>
        <authorList>
            <person name="Nelson M.C."/>
            <person name="LaPatra S.E."/>
            <person name="Welch T.J."/>
            <person name="Graf J."/>
        </authorList>
    </citation>
    <scope>NUCLEOTIDE SEQUENCE</scope>
    <source>
        <strain evidence="2">CSF007-82</strain>
    </source>
</reference>
<dbReference type="Pfam" id="PF05106">
    <property type="entry name" value="Phage_holin_3_1"/>
    <property type="match status" value="1"/>
</dbReference>
<dbReference type="NCBIfam" id="TIGR01594">
    <property type="entry name" value="holin_lambda"/>
    <property type="match status" value="1"/>
</dbReference>
<evidence type="ECO:0000313" key="4">
    <source>
        <dbReference type="Proteomes" id="UP000255169"/>
    </source>
</evidence>
<dbReference type="AlphaFoldDB" id="A0A085U231"/>
<keyword evidence="1" id="KW-0812">Transmembrane</keyword>
<evidence type="ECO:0000313" key="3">
    <source>
        <dbReference type="EMBL" id="SUQ37378.1"/>
    </source>
</evidence>
<dbReference type="Proteomes" id="UP000255169">
    <property type="component" value="Unassembled WGS sequence"/>
</dbReference>
<keyword evidence="1" id="KW-0472">Membrane</keyword>
<accession>A0A085U231</accession>
<dbReference type="InterPro" id="IPR006481">
    <property type="entry name" value="Phage_lambda_GpS_holin"/>
</dbReference>
<evidence type="ECO:0000313" key="2">
    <source>
        <dbReference type="EMBL" id="CEK27921.1"/>
    </source>
</evidence>
<protein>
    <submittedName>
        <fullName evidence="2 3">Phage holin</fullName>
    </submittedName>
</protein>
<dbReference type="KEGG" id="yrb:UGYR_04445"/>
<reference evidence="3 4" key="2">
    <citation type="submission" date="2018-06" db="EMBL/GenBank/DDBJ databases">
        <authorList>
            <consortium name="Pathogen Informatics"/>
            <person name="Doyle S."/>
        </authorList>
    </citation>
    <scope>NUCLEOTIDE SEQUENCE [LARGE SCALE GENOMIC DNA]</scope>
    <source>
        <strain evidence="3 4">NCTC10476</strain>
    </source>
</reference>
<name>A0A085U231_YERRU</name>
<keyword evidence="4" id="KW-1185">Reference proteome</keyword>
<dbReference type="RefSeq" id="WP_038245979.1">
    <property type="nucleotide sequence ID" value="NZ_CABIHR010000044.1"/>
</dbReference>
<gene>
    <name evidence="2" type="ORF">CSF007_10855</name>
    <name evidence="3" type="ORF">NCTC10476_03502</name>
</gene>
<dbReference type="EMBL" id="UHJG01000002">
    <property type="protein sequence ID" value="SUQ37378.1"/>
    <property type="molecule type" value="Genomic_DNA"/>
</dbReference>
<proteinExistence type="predicted"/>
<evidence type="ECO:0000256" key="1">
    <source>
        <dbReference type="SAM" id="Phobius"/>
    </source>
</evidence>
<dbReference type="STRING" id="29486.UGYR_04445"/>
<dbReference type="GeneID" id="66879844"/>
<dbReference type="EMBL" id="LN681231">
    <property type="protein sequence ID" value="CEK27921.1"/>
    <property type="molecule type" value="Genomic_DNA"/>
</dbReference>
<sequence length="116" mass="12601">MKMHNELHTWADWIELFNAWWRGDVPLGGVLLSVVMAALRVAYTGGGWKKTFLEGLTCGALTLTAVSALEYFDLPQQLTLAVGGLIGFIGVEQIRALALRFVGNRIGGGNDTKPQV</sequence>
<organism evidence="2">
    <name type="scientific">Yersinia ruckeri</name>
    <dbReference type="NCBI Taxonomy" id="29486"/>
    <lineage>
        <taxon>Bacteria</taxon>
        <taxon>Pseudomonadati</taxon>
        <taxon>Pseudomonadota</taxon>
        <taxon>Gammaproteobacteria</taxon>
        <taxon>Enterobacterales</taxon>
        <taxon>Yersiniaceae</taxon>
        <taxon>Yersinia</taxon>
    </lineage>
</organism>